<keyword evidence="3" id="KW-1003">Cell membrane</keyword>
<dbReference type="AlphaFoldDB" id="A0A0D2KWT2"/>
<keyword evidence="11" id="KW-1185">Reference proteome</keyword>
<dbReference type="RefSeq" id="XP_013898723.1">
    <property type="nucleotide sequence ID" value="XM_014043269.1"/>
</dbReference>
<evidence type="ECO:0000256" key="1">
    <source>
        <dbReference type="ARBA" id="ARBA00004651"/>
    </source>
</evidence>
<evidence type="ECO:0000256" key="5">
    <source>
        <dbReference type="ARBA" id="ARBA00022847"/>
    </source>
</evidence>
<evidence type="ECO:0000313" key="10">
    <source>
        <dbReference type="EMBL" id="KIY99703.1"/>
    </source>
</evidence>
<dbReference type="EMBL" id="KK101768">
    <property type="protein sequence ID" value="KIY99703.1"/>
    <property type="molecule type" value="Genomic_DNA"/>
</dbReference>
<keyword evidence="5" id="KW-0769">Symport</keyword>
<evidence type="ECO:0000256" key="8">
    <source>
        <dbReference type="SAM" id="Phobius"/>
    </source>
</evidence>
<protein>
    <submittedName>
        <fullName evidence="10">Inner membrane metabolite transport protein yhjE</fullName>
    </submittedName>
</protein>
<keyword evidence="4 8" id="KW-0812">Transmembrane</keyword>
<dbReference type="InterPro" id="IPR005828">
    <property type="entry name" value="MFS_sugar_transport-like"/>
</dbReference>
<reference evidence="10 11" key="1">
    <citation type="journal article" date="2013" name="BMC Genomics">
        <title>Reconstruction of the lipid metabolism for the microalga Monoraphidium neglectum from its genome sequence reveals characteristics suitable for biofuel production.</title>
        <authorList>
            <person name="Bogen C."/>
            <person name="Al-Dilaimi A."/>
            <person name="Albersmeier A."/>
            <person name="Wichmann J."/>
            <person name="Grundmann M."/>
            <person name="Rupp O."/>
            <person name="Lauersen K.J."/>
            <person name="Blifernez-Klassen O."/>
            <person name="Kalinowski J."/>
            <person name="Goesmann A."/>
            <person name="Mussgnug J.H."/>
            <person name="Kruse O."/>
        </authorList>
    </citation>
    <scope>NUCLEOTIDE SEQUENCE [LARGE SCALE GENOMIC DNA]</scope>
    <source>
        <strain evidence="10 11">SAG 48.87</strain>
    </source>
</reference>
<dbReference type="Gene3D" id="1.20.1250.20">
    <property type="entry name" value="MFS general substrate transporter like domains"/>
    <property type="match status" value="1"/>
</dbReference>
<keyword evidence="7 8" id="KW-0472">Membrane</keyword>
<evidence type="ECO:0000313" key="11">
    <source>
        <dbReference type="Proteomes" id="UP000054498"/>
    </source>
</evidence>
<proteinExistence type="predicted"/>
<name>A0A0D2KWT2_9CHLO</name>
<keyword evidence="6 8" id="KW-1133">Transmembrane helix</keyword>
<dbReference type="GO" id="GO:0015293">
    <property type="term" value="F:symporter activity"/>
    <property type="evidence" value="ECO:0007669"/>
    <property type="project" value="UniProtKB-KW"/>
</dbReference>
<dbReference type="Proteomes" id="UP000054498">
    <property type="component" value="Unassembled WGS sequence"/>
</dbReference>
<dbReference type="InterPro" id="IPR020846">
    <property type="entry name" value="MFS_dom"/>
</dbReference>
<accession>A0A0D2KWT2</accession>
<evidence type="ECO:0000256" key="2">
    <source>
        <dbReference type="ARBA" id="ARBA00022448"/>
    </source>
</evidence>
<feature type="domain" description="Major facilitator superfamily (MFS) profile" evidence="9">
    <location>
        <begin position="26"/>
        <end position="150"/>
    </location>
</feature>
<dbReference type="GO" id="GO:0005886">
    <property type="term" value="C:plasma membrane"/>
    <property type="evidence" value="ECO:0007669"/>
    <property type="project" value="UniProtKB-SubCell"/>
</dbReference>
<dbReference type="InterPro" id="IPR036259">
    <property type="entry name" value="MFS_trans_sf"/>
</dbReference>
<dbReference type="OrthoDB" id="5296287at2759"/>
<dbReference type="SUPFAM" id="SSF103473">
    <property type="entry name" value="MFS general substrate transporter"/>
    <property type="match status" value="1"/>
</dbReference>
<organism evidence="10 11">
    <name type="scientific">Monoraphidium neglectum</name>
    <dbReference type="NCBI Taxonomy" id="145388"/>
    <lineage>
        <taxon>Eukaryota</taxon>
        <taxon>Viridiplantae</taxon>
        <taxon>Chlorophyta</taxon>
        <taxon>core chlorophytes</taxon>
        <taxon>Chlorophyceae</taxon>
        <taxon>CS clade</taxon>
        <taxon>Sphaeropleales</taxon>
        <taxon>Selenastraceae</taxon>
        <taxon>Monoraphidium</taxon>
    </lineage>
</organism>
<evidence type="ECO:0000256" key="7">
    <source>
        <dbReference type="ARBA" id="ARBA00023136"/>
    </source>
</evidence>
<evidence type="ECO:0000256" key="3">
    <source>
        <dbReference type="ARBA" id="ARBA00022475"/>
    </source>
</evidence>
<evidence type="ECO:0000259" key="9">
    <source>
        <dbReference type="PROSITE" id="PS50850"/>
    </source>
</evidence>
<dbReference type="STRING" id="145388.A0A0D2KWT2"/>
<dbReference type="PANTHER" id="PTHR43528">
    <property type="entry name" value="ALPHA-KETOGLUTARATE PERMEASE"/>
    <property type="match status" value="1"/>
</dbReference>
<evidence type="ECO:0000256" key="6">
    <source>
        <dbReference type="ARBA" id="ARBA00022989"/>
    </source>
</evidence>
<feature type="transmembrane region" description="Helical" evidence="8">
    <location>
        <begin position="67"/>
        <end position="87"/>
    </location>
</feature>
<feature type="transmembrane region" description="Helical" evidence="8">
    <location>
        <begin position="26"/>
        <end position="47"/>
    </location>
</feature>
<keyword evidence="2" id="KW-0813">Transport</keyword>
<dbReference type="Pfam" id="PF00083">
    <property type="entry name" value="Sugar_tr"/>
    <property type="match status" value="1"/>
</dbReference>
<feature type="transmembrane region" description="Helical" evidence="8">
    <location>
        <begin position="99"/>
        <end position="126"/>
    </location>
</feature>
<dbReference type="PANTHER" id="PTHR43528:SF1">
    <property type="entry name" value="ALPHA-KETOGLUTARATE PERMEASE"/>
    <property type="match status" value="1"/>
</dbReference>
<dbReference type="InterPro" id="IPR051084">
    <property type="entry name" value="H+-coupled_symporters"/>
</dbReference>
<dbReference type="PROSITE" id="PS50850">
    <property type="entry name" value="MFS"/>
    <property type="match status" value="1"/>
</dbReference>
<comment type="subcellular location">
    <subcellularLocation>
        <location evidence="1">Cell membrane</location>
        <topology evidence="1">Multi-pass membrane protein</topology>
    </subcellularLocation>
</comment>
<gene>
    <name evidence="10" type="ORF">MNEG_8263</name>
</gene>
<evidence type="ECO:0000256" key="4">
    <source>
        <dbReference type="ARBA" id="ARBA00022692"/>
    </source>
</evidence>
<dbReference type="GeneID" id="25741139"/>
<sequence>MADVTVDHSGGSKPWMSASTKMHAHLLLSLFLGTCLEFFDFAVFAQLGKYLTPNFFPPGNVYAEQLSFWATYAVAFIVRPMGALMFGHVGDKSSRKTSLIWSLALMAIPTTLMGCLPTFGMISWAAPVLLVLLRLFQGLAIGGENGTALV</sequence>
<dbReference type="KEGG" id="mng:MNEG_8263"/>